<reference evidence="2" key="3">
    <citation type="submission" date="2022-06" db="UniProtKB">
        <authorList>
            <consortium name="EnsemblPlants"/>
        </authorList>
    </citation>
    <scope>IDENTIFICATION</scope>
</reference>
<evidence type="ECO:0000313" key="2">
    <source>
        <dbReference type="EnsemblPlants" id="TuG1812G0100004682.01.T01"/>
    </source>
</evidence>
<keyword evidence="3" id="KW-1185">Reference proteome</keyword>
<organism evidence="2 3">
    <name type="scientific">Triticum urartu</name>
    <name type="common">Red wild einkorn</name>
    <name type="synonym">Crithodium urartu</name>
    <dbReference type="NCBI Taxonomy" id="4572"/>
    <lineage>
        <taxon>Eukaryota</taxon>
        <taxon>Viridiplantae</taxon>
        <taxon>Streptophyta</taxon>
        <taxon>Embryophyta</taxon>
        <taxon>Tracheophyta</taxon>
        <taxon>Spermatophyta</taxon>
        <taxon>Magnoliopsida</taxon>
        <taxon>Liliopsida</taxon>
        <taxon>Poales</taxon>
        <taxon>Poaceae</taxon>
        <taxon>BOP clade</taxon>
        <taxon>Pooideae</taxon>
        <taxon>Triticodae</taxon>
        <taxon>Triticeae</taxon>
        <taxon>Triticinae</taxon>
        <taxon>Triticum</taxon>
    </lineage>
</organism>
<dbReference type="Gramene" id="TuG1812G0100004682.01.T01">
    <property type="protein sequence ID" value="TuG1812G0100004682.01.T01"/>
    <property type="gene ID" value="TuG1812G0100004682.01"/>
</dbReference>
<reference evidence="3" key="1">
    <citation type="journal article" date="2013" name="Nature">
        <title>Draft genome of the wheat A-genome progenitor Triticum urartu.</title>
        <authorList>
            <person name="Ling H.Q."/>
            <person name="Zhao S."/>
            <person name="Liu D."/>
            <person name="Wang J."/>
            <person name="Sun H."/>
            <person name="Zhang C."/>
            <person name="Fan H."/>
            <person name="Li D."/>
            <person name="Dong L."/>
            <person name="Tao Y."/>
            <person name="Gao C."/>
            <person name="Wu H."/>
            <person name="Li Y."/>
            <person name="Cui Y."/>
            <person name="Guo X."/>
            <person name="Zheng S."/>
            <person name="Wang B."/>
            <person name="Yu K."/>
            <person name="Liang Q."/>
            <person name="Yang W."/>
            <person name="Lou X."/>
            <person name="Chen J."/>
            <person name="Feng M."/>
            <person name="Jian J."/>
            <person name="Zhang X."/>
            <person name="Luo G."/>
            <person name="Jiang Y."/>
            <person name="Liu J."/>
            <person name="Wang Z."/>
            <person name="Sha Y."/>
            <person name="Zhang B."/>
            <person name="Wu H."/>
            <person name="Tang D."/>
            <person name="Shen Q."/>
            <person name="Xue P."/>
            <person name="Zou S."/>
            <person name="Wang X."/>
            <person name="Liu X."/>
            <person name="Wang F."/>
            <person name="Yang Y."/>
            <person name="An X."/>
            <person name="Dong Z."/>
            <person name="Zhang K."/>
            <person name="Zhang X."/>
            <person name="Luo M.C."/>
            <person name="Dvorak J."/>
            <person name="Tong Y."/>
            <person name="Wang J."/>
            <person name="Yang H."/>
            <person name="Li Z."/>
            <person name="Wang D."/>
            <person name="Zhang A."/>
            <person name="Wang J."/>
        </authorList>
    </citation>
    <scope>NUCLEOTIDE SEQUENCE</scope>
    <source>
        <strain evidence="3">cv. G1812</strain>
    </source>
</reference>
<evidence type="ECO:0000256" key="1">
    <source>
        <dbReference type="SAM" id="MobiDB-lite"/>
    </source>
</evidence>
<accession>A0A8R7TAY9</accession>
<name>A0A8R7TAY9_TRIUA</name>
<proteinExistence type="predicted"/>
<dbReference type="EnsemblPlants" id="TuG1812G0100004682.01.T01">
    <property type="protein sequence ID" value="TuG1812G0100004682.01.T01"/>
    <property type="gene ID" value="TuG1812G0100004682.01"/>
</dbReference>
<evidence type="ECO:0000313" key="3">
    <source>
        <dbReference type="Proteomes" id="UP000015106"/>
    </source>
</evidence>
<dbReference type="Proteomes" id="UP000015106">
    <property type="component" value="Chromosome 1"/>
</dbReference>
<feature type="compositionally biased region" description="Basic and acidic residues" evidence="1">
    <location>
        <begin position="125"/>
        <end position="140"/>
    </location>
</feature>
<dbReference type="AlphaFoldDB" id="A0A8R7TAY9"/>
<sequence length="217" mass="23463">GEGLLVSAGPRLLPRCSVPGLGPATSACHLSRGGLQPNPREGKESSRKEGETEERKNPQQEESRRRRKGIKQEDDSYPPHLPSQFGSPEGARPRARRGAEAQLQERRRRPHPGAAPREGQEGAGGEERQEGGAGLREHLHGRQGQGRQEVVGEAPPDPVPATGTGRRRHDDCHAFVPCLLAASADPCALIVYAWLKLSLAANLCCMSLLYSDQILNS</sequence>
<protein>
    <submittedName>
        <fullName evidence="2">Uncharacterized protein</fullName>
    </submittedName>
</protein>
<reference evidence="2" key="2">
    <citation type="submission" date="2018-03" db="EMBL/GenBank/DDBJ databases">
        <title>The Triticum urartu genome reveals the dynamic nature of wheat genome evolution.</title>
        <authorList>
            <person name="Ling H."/>
            <person name="Ma B."/>
            <person name="Shi X."/>
            <person name="Liu H."/>
            <person name="Dong L."/>
            <person name="Sun H."/>
            <person name="Cao Y."/>
            <person name="Gao Q."/>
            <person name="Zheng S."/>
            <person name="Li Y."/>
            <person name="Yu Y."/>
            <person name="Du H."/>
            <person name="Qi M."/>
            <person name="Li Y."/>
            <person name="Yu H."/>
            <person name="Cui Y."/>
            <person name="Wang N."/>
            <person name="Chen C."/>
            <person name="Wu H."/>
            <person name="Zhao Y."/>
            <person name="Zhang J."/>
            <person name="Li Y."/>
            <person name="Zhou W."/>
            <person name="Zhang B."/>
            <person name="Hu W."/>
            <person name="Eijk M."/>
            <person name="Tang J."/>
            <person name="Witsenboer H."/>
            <person name="Zhao S."/>
            <person name="Li Z."/>
            <person name="Zhang A."/>
            <person name="Wang D."/>
            <person name="Liang C."/>
        </authorList>
    </citation>
    <scope>NUCLEOTIDE SEQUENCE [LARGE SCALE GENOMIC DNA]</scope>
    <source>
        <strain evidence="2">cv. G1812</strain>
    </source>
</reference>
<feature type="region of interest" description="Disordered" evidence="1">
    <location>
        <begin position="1"/>
        <end position="168"/>
    </location>
</feature>
<feature type="compositionally biased region" description="Basic and acidic residues" evidence="1">
    <location>
        <begin position="40"/>
        <end position="74"/>
    </location>
</feature>